<feature type="region of interest" description="Disordered" evidence="3">
    <location>
        <begin position="375"/>
        <end position="420"/>
    </location>
</feature>
<dbReference type="GO" id="GO:0005829">
    <property type="term" value="C:cytosol"/>
    <property type="evidence" value="ECO:0007669"/>
    <property type="project" value="UniProtKB-SubCell"/>
</dbReference>
<evidence type="ECO:0000256" key="2">
    <source>
        <dbReference type="ARBA" id="ARBA00022490"/>
    </source>
</evidence>
<name>A0A9Q1D2D2_CONCO</name>
<keyword evidence="2" id="KW-0963">Cytoplasm</keyword>
<dbReference type="GO" id="GO:0006406">
    <property type="term" value="P:mRNA export from nucleus"/>
    <property type="evidence" value="ECO:0007669"/>
    <property type="project" value="TreeGrafter"/>
</dbReference>
<dbReference type="Pfam" id="PF00531">
    <property type="entry name" value="Death"/>
    <property type="match status" value="1"/>
</dbReference>
<dbReference type="InterPro" id="IPR011029">
    <property type="entry name" value="DEATH-like_dom_sf"/>
</dbReference>
<dbReference type="GO" id="GO:0000445">
    <property type="term" value="C:THO complex part of transcription export complex"/>
    <property type="evidence" value="ECO:0007669"/>
    <property type="project" value="TreeGrafter"/>
</dbReference>
<feature type="domain" description="FIIND" evidence="4">
    <location>
        <begin position="111"/>
        <end position="387"/>
    </location>
</feature>
<protein>
    <recommendedName>
        <fullName evidence="4">FIIND domain-containing protein</fullName>
    </recommendedName>
</protein>
<dbReference type="InterPro" id="IPR000488">
    <property type="entry name" value="Death_dom"/>
</dbReference>
<dbReference type="PROSITE" id="PS51830">
    <property type="entry name" value="FIIND"/>
    <property type="match status" value="1"/>
</dbReference>
<proteinExistence type="predicted"/>
<feature type="compositionally biased region" description="Acidic residues" evidence="3">
    <location>
        <begin position="62"/>
        <end position="71"/>
    </location>
</feature>
<sequence>MVAEMTSFGSSASFEESDRDISPPDQKGNVSENESSGSDSTETSTGESSADEGSDRDAAAAAEDDEEEEKDAIEGGASRHDQDPVLEPNSEEQSGTDAVRRVCCERCQLMQSQDQGFERVNPRRISRGRLLALLDAEGVYECSVTGLVFEVTQKAQVRYSVLSWSKFGAYLQDSWKFAGPIFDVDCDPAILTAIQLPHSLCLADPADAVSFSVLHVKGGRGLVEAVSDHGGGRVKWRVSSLSPVGAIVQTPRPAEHHGVVLVFRQLAQRSSNSFHVYIATNNESDIKDIKKEVRIAKKRFVMLDKPATCLLQEESKYQLTSDPEGDITPECLRFTQAVLKMKSYFEVFFEQPPPFKLSLVEAESGQTVWSTTLREGDFEDMNANEKPKRGPEVGRKRSSSSSGEEALACKRARHRDVSDGVRKTPVVTDEQLMKVAMRMGKEWKQVGILHLGMSAQDVDETQAGEEDPTMRRFRMLTLWRGREQAGATLPRLRDRLLHDHVPHEVRDLLHEMLPDLAAE</sequence>
<dbReference type="Proteomes" id="UP001152803">
    <property type="component" value="Unassembled WGS sequence"/>
</dbReference>
<feature type="region of interest" description="Disordered" evidence="3">
    <location>
        <begin position="1"/>
        <end position="97"/>
    </location>
</feature>
<dbReference type="Pfam" id="PF23679">
    <property type="entry name" value="UPA-FIIND"/>
    <property type="match status" value="1"/>
</dbReference>
<dbReference type="Pfam" id="PF13553">
    <property type="entry name" value="FIIND"/>
    <property type="match status" value="1"/>
</dbReference>
<dbReference type="PANTHER" id="PTHR13265:SF1">
    <property type="entry name" value="CASPASE RECRUITMENT DOMAIN-CONTAINING PROTEIN 8"/>
    <property type="match status" value="1"/>
</dbReference>
<dbReference type="AlphaFoldDB" id="A0A9Q1D2D2"/>
<organism evidence="5 6">
    <name type="scientific">Conger conger</name>
    <name type="common">Conger eel</name>
    <name type="synonym">Muraena conger</name>
    <dbReference type="NCBI Taxonomy" id="82655"/>
    <lineage>
        <taxon>Eukaryota</taxon>
        <taxon>Metazoa</taxon>
        <taxon>Chordata</taxon>
        <taxon>Craniata</taxon>
        <taxon>Vertebrata</taxon>
        <taxon>Euteleostomi</taxon>
        <taxon>Actinopterygii</taxon>
        <taxon>Neopterygii</taxon>
        <taxon>Teleostei</taxon>
        <taxon>Anguilliformes</taxon>
        <taxon>Congridae</taxon>
        <taxon>Conger</taxon>
    </lineage>
</organism>
<dbReference type="Gene3D" id="1.10.533.10">
    <property type="entry name" value="Death Domain, Fas"/>
    <property type="match status" value="1"/>
</dbReference>
<evidence type="ECO:0000256" key="3">
    <source>
        <dbReference type="SAM" id="MobiDB-lite"/>
    </source>
</evidence>
<evidence type="ECO:0000256" key="1">
    <source>
        <dbReference type="ARBA" id="ARBA00004514"/>
    </source>
</evidence>
<evidence type="ECO:0000259" key="4">
    <source>
        <dbReference type="PROSITE" id="PS51830"/>
    </source>
</evidence>
<keyword evidence="6" id="KW-1185">Reference proteome</keyword>
<reference evidence="5" key="1">
    <citation type="journal article" date="2023" name="Science">
        <title>Genome structures resolve the early diversification of teleost fishes.</title>
        <authorList>
            <person name="Parey E."/>
            <person name="Louis A."/>
            <person name="Montfort J."/>
            <person name="Bouchez O."/>
            <person name="Roques C."/>
            <person name="Iampietro C."/>
            <person name="Lluch J."/>
            <person name="Castinel A."/>
            <person name="Donnadieu C."/>
            <person name="Desvignes T."/>
            <person name="Floi Bucao C."/>
            <person name="Jouanno E."/>
            <person name="Wen M."/>
            <person name="Mejri S."/>
            <person name="Dirks R."/>
            <person name="Jansen H."/>
            <person name="Henkel C."/>
            <person name="Chen W.J."/>
            <person name="Zahm M."/>
            <person name="Cabau C."/>
            <person name="Klopp C."/>
            <person name="Thompson A.W."/>
            <person name="Robinson-Rechavi M."/>
            <person name="Braasch I."/>
            <person name="Lecointre G."/>
            <person name="Bobe J."/>
            <person name="Postlethwait J.H."/>
            <person name="Berthelot C."/>
            <person name="Roest Crollius H."/>
            <person name="Guiguen Y."/>
        </authorList>
    </citation>
    <scope>NUCLEOTIDE SEQUENCE</scope>
    <source>
        <strain evidence="5">Concon-B</strain>
    </source>
</reference>
<dbReference type="GO" id="GO:0007165">
    <property type="term" value="P:signal transduction"/>
    <property type="evidence" value="ECO:0007669"/>
    <property type="project" value="InterPro"/>
</dbReference>
<dbReference type="PANTHER" id="PTHR13265">
    <property type="entry name" value="THO COMPLEX SUBUNIT 1"/>
    <property type="match status" value="1"/>
</dbReference>
<evidence type="ECO:0000313" key="5">
    <source>
        <dbReference type="EMBL" id="KAJ8256290.1"/>
    </source>
</evidence>
<dbReference type="OrthoDB" id="428577at2759"/>
<accession>A0A9Q1D2D2</accession>
<feature type="compositionally biased region" description="Basic and acidic residues" evidence="3">
    <location>
        <begin position="383"/>
        <end position="395"/>
    </location>
</feature>
<gene>
    <name evidence="5" type="ORF">COCON_G00184420</name>
</gene>
<dbReference type="SUPFAM" id="SSF47986">
    <property type="entry name" value="DEATH domain"/>
    <property type="match status" value="1"/>
</dbReference>
<dbReference type="EMBL" id="JAFJMO010000014">
    <property type="protein sequence ID" value="KAJ8256290.1"/>
    <property type="molecule type" value="Genomic_DNA"/>
</dbReference>
<dbReference type="InterPro" id="IPR021861">
    <property type="entry name" value="THO_THOC1"/>
</dbReference>
<comment type="caution">
    <text evidence="5">The sequence shown here is derived from an EMBL/GenBank/DDBJ whole genome shotgun (WGS) entry which is preliminary data.</text>
</comment>
<evidence type="ECO:0000313" key="6">
    <source>
        <dbReference type="Proteomes" id="UP001152803"/>
    </source>
</evidence>
<dbReference type="InterPro" id="IPR025307">
    <property type="entry name" value="FIIND_dom"/>
</dbReference>
<comment type="subcellular location">
    <subcellularLocation>
        <location evidence="1">Cytoplasm</location>
        <location evidence="1">Cytosol</location>
    </subcellularLocation>
</comment>
<feature type="compositionally biased region" description="Low complexity" evidence="3">
    <location>
        <begin position="31"/>
        <end position="48"/>
    </location>
</feature>